<keyword evidence="2" id="KW-0645">Protease</keyword>
<dbReference type="GO" id="GO:0006508">
    <property type="term" value="P:proteolysis"/>
    <property type="evidence" value="ECO:0007669"/>
    <property type="project" value="UniProtKB-KW"/>
</dbReference>
<keyword evidence="7" id="KW-1185">Reference proteome</keyword>
<dbReference type="InterPro" id="IPR003653">
    <property type="entry name" value="Peptidase_C48_C"/>
</dbReference>
<proteinExistence type="inferred from homology"/>
<dbReference type="EnsemblPlants" id="OPUNC11G01650.1">
    <property type="protein sequence ID" value="OPUNC11G01650.1"/>
    <property type="gene ID" value="OPUNC11G01650"/>
</dbReference>
<evidence type="ECO:0000256" key="3">
    <source>
        <dbReference type="ARBA" id="ARBA00022801"/>
    </source>
</evidence>
<evidence type="ECO:0000256" key="1">
    <source>
        <dbReference type="ARBA" id="ARBA00005234"/>
    </source>
</evidence>
<dbReference type="GO" id="GO:0019784">
    <property type="term" value="F:deNEDDylase activity"/>
    <property type="evidence" value="ECO:0007669"/>
    <property type="project" value="InterPro"/>
</dbReference>
<keyword evidence="3" id="KW-0378">Hydrolase</keyword>
<dbReference type="Gene3D" id="3.40.395.10">
    <property type="entry name" value="Adenoviral Proteinase, Chain A"/>
    <property type="match status" value="1"/>
</dbReference>
<feature type="domain" description="Ubiquitin-like protease family profile" evidence="5">
    <location>
        <begin position="80"/>
        <end position="234"/>
    </location>
</feature>
<comment type="similarity">
    <text evidence="1">Belongs to the peptidase C48 family.</text>
</comment>
<dbReference type="PANTHER" id="PTHR46468:SF1">
    <property type="entry name" value="SENTRIN-SPECIFIC PROTEASE 8"/>
    <property type="match status" value="1"/>
</dbReference>
<dbReference type="PANTHER" id="PTHR46468">
    <property type="entry name" value="SENTRIN-SPECIFIC PROTEASE 8"/>
    <property type="match status" value="1"/>
</dbReference>
<keyword evidence="4" id="KW-0788">Thiol protease</keyword>
<evidence type="ECO:0000313" key="6">
    <source>
        <dbReference type="EnsemblPlants" id="OPUNC11G01650.1"/>
    </source>
</evidence>
<dbReference type="GO" id="GO:0008234">
    <property type="term" value="F:cysteine-type peptidase activity"/>
    <property type="evidence" value="ECO:0007669"/>
    <property type="project" value="UniProtKB-KW"/>
</dbReference>
<dbReference type="GO" id="GO:0000338">
    <property type="term" value="P:protein deneddylation"/>
    <property type="evidence" value="ECO:0007669"/>
    <property type="project" value="TreeGrafter"/>
</dbReference>
<dbReference type="InterPro" id="IPR044613">
    <property type="entry name" value="Nep1/2-like"/>
</dbReference>
<evidence type="ECO:0000313" key="7">
    <source>
        <dbReference type="Proteomes" id="UP000026962"/>
    </source>
</evidence>
<dbReference type="PROSITE" id="PS50600">
    <property type="entry name" value="ULP_PROTEASE"/>
    <property type="match status" value="1"/>
</dbReference>
<name>A0A0E0MC10_ORYPU</name>
<dbReference type="InterPro" id="IPR038765">
    <property type="entry name" value="Papain-like_cys_pep_sf"/>
</dbReference>
<dbReference type="SUPFAM" id="SSF54001">
    <property type="entry name" value="Cysteine proteinases"/>
    <property type="match status" value="1"/>
</dbReference>
<dbReference type="AlphaFoldDB" id="A0A0E0MC10"/>
<protein>
    <recommendedName>
        <fullName evidence="5">Ubiquitin-like protease family profile domain-containing protein</fullName>
    </recommendedName>
</protein>
<evidence type="ECO:0000256" key="2">
    <source>
        <dbReference type="ARBA" id="ARBA00022670"/>
    </source>
</evidence>
<reference evidence="6" key="1">
    <citation type="submission" date="2015-04" db="UniProtKB">
        <authorList>
            <consortium name="EnsemblPlants"/>
        </authorList>
    </citation>
    <scope>IDENTIFICATION</scope>
</reference>
<dbReference type="HOGENOM" id="CLU_082547_0_0_1"/>
<organism evidence="6">
    <name type="scientific">Oryza punctata</name>
    <name type="common">Red rice</name>
    <dbReference type="NCBI Taxonomy" id="4537"/>
    <lineage>
        <taxon>Eukaryota</taxon>
        <taxon>Viridiplantae</taxon>
        <taxon>Streptophyta</taxon>
        <taxon>Embryophyta</taxon>
        <taxon>Tracheophyta</taxon>
        <taxon>Spermatophyta</taxon>
        <taxon>Magnoliopsida</taxon>
        <taxon>Liliopsida</taxon>
        <taxon>Poales</taxon>
        <taxon>Poaceae</taxon>
        <taxon>BOP clade</taxon>
        <taxon>Oryzoideae</taxon>
        <taxon>Oryzeae</taxon>
        <taxon>Oryzinae</taxon>
        <taxon>Oryza</taxon>
    </lineage>
</organism>
<sequence>MIGNGIHKRGLTGGAAGGLPVVPNWFLDWEQRNDEQQCDKVEHQLQLLGLTVKKQLPRQSAPIGFPQAATGERLLSHRDAALFDSDVVSLVAPNFLSDGLINFALAHMTTKFADGGDLLLLDGAYDKRPGPCSNHSLVLASRRMVLLPVNNSESLDKADAGSHWSLLVLDNSTGRFVHHDSSGGANLTAASRLADALRPLLPVPPQGPPISGPTPQQRNGYDCGLGHLPLVEEAVERAAGFRR</sequence>
<dbReference type="STRING" id="4537.A0A0E0MC10"/>
<dbReference type="Proteomes" id="UP000026962">
    <property type="component" value="Chromosome 11"/>
</dbReference>
<dbReference type="eggNOG" id="KOG3246">
    <property type="taxonomic scope" value="Eukaryota"/>
</dbReference>
<dbReference type="OMA" id="CYLNDQI"/>
<dbReference type="Gramene" id="OPUNC11G01650.1">
    <property type="protein sequence ID" value="OPUNC11G01650.1"/>
    <property type="gene ID" value="OPUNC11G01650"/>
</dbReference>
<evidence type="ECO:0000259" key="5">
    <source>
        <dbReference type="PROSITE" id="PS50600"/>
    </source>
</evidence>
<evidence type="ECO:0000256" key="4">
    <source>
        <dbReference type="ARBA" id="ARBA00022807"/>
    </source>
</evidence>
<accession>A0A0E0MC10</accession>
<reference evidence="6" key="2">
    <citation type="submission" date="2018-05" db="EMBL/GenBank/DDBJ databases">
        <title>OpunRS2 (Oryza punctata Reference Sequence Version 2).</title>
        <authorList>
            <person name="Zhang J."/>
            <person name="Kudrna D."/>
            <person name="Lee S."/>
            <person name="Talag J."/>
            <person name="Welchert J."/>
            <person name="Wing R.A."/>
        </authorList>
    </citation>
    <scope>NUCLEOTIDE SEQUENCE [LARGE SCALE GENOMIC DNA]</scope>
</reference>